<dbReference type="InParanoid" id="A0A0D2WG59"/>
<dbReference type="Proteomes" id="UP000008743">
    <property type="component" value="Unassembled WGS sequence"/>
</dbReference>
<sequence length="100" mass="11261">MAKFVDGEPDSVNNVVTSLILRNVASRMSAANNYVIVDKMPLAVASELFMCNFHLFESDKGNRTSKTLEYTLDLTLPNRFRPVHFGSQNGHFQRSPCSHQ</sequence>
<gene>
    <name evidence="1" type="ORF">CAOG_009252</name>
</gene>
<name>A0A0D2WG59_CAPO3</name>
<reference evidence="2" key="1">
    <citation type="submission" date="2011-02" db="EMBL/GenBank/DDBJ databases">
        <title>The Genome Sequence of Capsaspora owczarzaki ATCC 30864.</title>
        <authorList>
            <person name="Russ C."/>
            <person name="Cuomo C."/>
            <person name="Burger G."/>
            <person name="Gray M.W."/>
            <person name="Holland P.W.H."/>
            <person name="King N."/>
            <person name="Lang F.B.F."/>
            <person name="Roger A.J."/>
            <person name="Ruiz-Trillo I."/>
            <person name="Young S.K."/>
            <person name="Zeng Q."/>
            <person name="Gargeya S."/>
            <person name="Alvarado L."/>
            <person name="Berlin A."/>
            <person name="Chapman S.B."/>
            <person name="Chen Z."/>
            <person name="Freedman E."/>
            <person name="Gellesch M."/>
            <person name="Goldberg J."/>
            <person name="Griggs A."/>
            <person name="Gujja S."/>
            <person name="Heilman E."/>
            <person name="Heiman D."/>
            <person name="Howarth C."/>
            <person name="Mehta T."/>
            <person name="Neiman D."/>
            <person name="Pearson M."/>
            <person name="Roberts A."/>
            <person name="Saif S."/>
            <person name="Shea T."/>
            <person name="Shenoy N."/>
            <person name="Sisk P."/>
            <person name="Stolte C."/>
            <person name="Sykes S."/>
            <person name="White J."/>
            <person name="Yandava C."/>
            <person name="Haas B."/>
            <person name="Nusbaum C."/>
            <person name="Birren B."/>
        </authorList>
    </citation>
    <scope>NUCLEOTIDE SEQUENCE</scope>
    <source>
        <strain evidence="2">ATCC 30864</strain>
    </source>
</reference>
<evidence type="ECO:0000313" key="1">
    <source>
        <dbReference type="EMBL" id="KJE88335.1"/>
    </source>
</evidence>
<accession>A0A0D2WG59</accession>
<keyword evidence="2" id="KW-1185">Reference proteome</keyword>
<evidence type="ECO:0000313" key="2">
    <source>
        <dbReference type="Proteomes" id="UP000008743"/>
    </source>
</evidence>
<proteinExistence type="predicted"/>
<dbReference type="OrthoDB" id="2919105at2759"/>
<protein>
    <submittedName>
        <fullName evidence="1">Uncharacterized protein</fullName>
    </submittedName>
</protein>
<dbReference type="EMBL" id="KE346360">
    <property type="protein sequence ID" value="KJE88335.1"/>
    <property type="molecule type" value="Genomic_DNA"/>
</dbReference>
<organism evidence="1 2">
    <name type="scientific">Capsaspora owczarzaki (strain ATCC 30864)</name>
    <dbReference type="NCBI Taxonomy" id="595528"/>
    <lineage>
        <taxon>Eukaryota</taxon>
        <taxon>Filasterea</taxon>
        <taxon>Capsaspora</taxon>
    </lineage>
</organism>
<dbReference type="AlphaFoldDB" id="A0A0D2WG59"/>